<dbReference type="Proteomes" id="UP000499080">
    <property type="component" value="Unassembled WGS sequence"/>
</dbReference>
<proteinExistence type="predicted"/>
<keyword evidence="2" id="KW-1185">Reference proteome</keyword>
<accession>A0A4Y2T0G1</accession>
<sequence length="113" mass="13084">MANIRALSCCHQQTTPCQRYPTDLHHIGRPSIPQHHIDIVNGLLSLDCLWTLRELSVDVSLSHQTVWHILRKWRILGRSVAVINKQHLANGILRLPDIWQKVRNFAGYYIEGM</sequence>
<organism evidence="1 2">
    <name type="scientific">Araneus ventricosus</name>
    <name type="common">Orbweaver spider</name>
    <name type="synonym">Epeira ventricosa</name>
    <dbReference type="NCBI Taxonomy" id="182803"/>
    <lineage>
        <taxon>Eukaryota</taxon>
        <taxon>Metazoa</taxon>
        <taxon>Ecdysozoa</taxon>
        <taxon>Arthropoda</taxon>
        <taxon>Chelicerata</taxon>
        <taxon>Arachnida</taxon>
        <taxon>Araneae</taxon>
        <taxon>Araneomorphae</taxon>
        <taxon>Entelegynae</taxon>
        <taxon>Araneoidea</taxon>
        <taxon>Araneidae</taxon>
        <taxon>Araneus</taxon>
    </lineage>
</organism>
<gene>
    <name evidence="1" type="ORF">AVEN_142453_1</name>
</gene>
<dbReference type="EMBL" id="BGPR01024502">
    <property type="protein sequence ID" value="GBN92635.1"/>
    <property type="molecule type" value="Genomic_DNA"/>
</dbReference>
<dbReference type="AlphaFoldDB" id="A0A4Y2T0G1"/>
<protein>
    <submittedName>
        <fullName evidence="1">Uncharacterized protein</fullName>
    </submittedName>
</protein>
<reference evidence="1 2" key="1">
    <citation type="journal article" date="2019" name="Sci. Rep.">
        <title>Orb-weaving spider Araneus ventricosus genome elucidates the spidroin gene catalogue.</title>
        <authorList>
            <person name="Kono N."/>
            <person name="Nakamura H."/>
            <person name="Ohtoshi R."/>
            <person name="Moran D.A.P."/>
            <person name="Shinohara A."/>
            <person name="Yoshida Y."/>
            <person name="Fujiwara M."/>
            <person name="Mori M."/>
            <person name="Tomita M."/>
            <person name="Arakawa K."/>
        </authorList>
    </citation>
    <scope>NUCLEOTIDE SEQUENCE [LARGE SCALE GENOMIC DNA]</scope>
</reference>
<comment type="caution">
    <text evidence="1">The sequence shown here is derived from an EMBL/GenBank/DDBJ whole genome shotgun (WGS) entry which is preliminary data.</text>
</comment>
<evidence type="ECO:0000313" key="1">
    <source>
        <dbReference type="EMBL" id="GBN92635.1"/>
    </source>
</evidence>
<name>A0A4Y2T0G1_ARAVE</name>
<evidence type="ECO:0000313" key="2">
    <source>
        <dbReference type="Proteomes" id="UP000499080"/>
    </source>
</evidence>